<dbReference type="Gene3D" id="3.20.20.60">
    <property type="entry name" value="Phosphoenolpyruvate-binding domains"/>
    <property type="match status" value="1"/>
</dbReference>
<proteinExistence type="inferred from homology"/>
<dbReference type="GO" id="GO:0005737">
    <property type="term" value="C:cytoplasm"/>
    <property type="evidence" value="ECO:0007669"/>
    <property type="project" value="TreeGrafter"/>
</dbReference>
<dbReference type="PANTHER" id="PTHR30502">
    <property type="entry name" value="2-KETO-3-DEOXY-L-RHAMNONATE ALDOLASE"/>
    <property type="match status" value="1"/>
</dbReference>
<keyword evidence="2" id="KW-0479">Metal-binding</keyword>
<dbReference type="Pfam" id="PF03328">
    <property type="entry name" value="HpcH_HpaI"/>
    <property type="match status" value="1"/>
</dbReference>
<dbReference type="EMBL" id="UINC01228700">
    <property type="protein sequence ID" value="SVE60123.1"/>
    <property type="molecule type" value="Genomic_DNA"/>
</dbReference>
<dbReference type="InterPro" id="IPR015813">
    <property type="entry name" value="Pyrv/PenolPyrv_kinase-like_dom"/>
</dbReference>
<reference evidence="5" key="1">
    <citation type="submission" date="2018-05" db="EMBL/GenBank/DDBJ databases">
        <authorList>
            <person name="Lanie J.A."/>
            <person name="Ng W.-L."/>
            <person name="Kazmierczak K.M."/>
            <person name="Andrzejewski T.M."/>
            <person name="Davidsen T.M."/>
            <person name="Wayne K.J."/>
            <person name="Tettelin H."/>
            <person name="Glass J.I."/>
            <person name="Rusch D."/>
            <person name="Podicherti R."/>
            <person name="Tsui H.-C.T."/>
            <person name="Winkler M.E."/>
        </authorList>
    </citation>
    <scope>NUCLEOTIDE SEQUENCE</scope>
</reference>
<protein>
    <recommendedName>
        <fullName evidence="4">HpcH/HpaI aldolase/citrate lyase domain-containing protein</fullName>
    </recommendedName>
</protein>
<dbReference type="InterPro" id="IPR040442">
    <property type="entry name" value="Pyrv_kinase-like_dom_sf"/>
</dbReference>
<dbReference type="SUPFAM" id="SSF51621">
    <property type="entry name" value="Phosphoenolpyruvate/pyruvate domain"/>
    <property type="match status" value="1"/>
</dbReference>
<dbReference type="AlphaFoldDB" id="A0A383EUN2"/>
<gene>
    <name evidence="5" type="ORF">METZ01_LOCUS512977</name>
</gene>
<feature type="non-terminal residue" evidence="5">
    <location>
        <position position="157"/>
    </location>
</feature>
<dbReference type="InterPro" id="IPR050251">
    <property type="entry name" value="HpcH-HpaI_aldolase"/>
</dbReference>
<feature type="domain" description="HpcH/HpaI aldolase/citrate lyase" evidence="4">
    <location>
        <begin position="21"/>
        <end position="156"/>
    </location>
</feature>
<evidence type="ECO:0000256" key="2">
    <source>
        <dbReference type="ARBA" id="ARBA00022723"/>
    </source>
</evidence>
<keyword evidence="3" id="KW-0456">Lyase</keyword>
<dbReference type="InterPro" id="IPR005000">
    <property type="entry name" value="Aldolase/citrate-lyase_domain"/>
</dbReference>
<accession>A0A383EUN2</accession>
<evidence type="ECO:0000256" key="1">
    <source>
        <dbReference type="ARBA" id="ARBA00005568"/>
    </source>
</evidence>
<comment type="similarity">
    <text evidence="1">Belongs to the HpcH/HpaI aldolase family.</text>
</comment>
<dbReference type="GO" id="GO:0046872">
    <property type="term" value="F:metal ion binding"/>
    <property type="evidence" value="ECO:0007669"/>
    <property type="project" value="UniProtKB-KW"/>
</dbReference>
<sequence>MYPNPIKQKLTAGEVVLGTGLPAFTPHIAGPTIGTGIDFLWIDTEHMPYGVETLDVIPVLARQRGVAPMIRVAHNDPGLIKKAYDVGAVLVMVPQVNTPEEARRAVDAAHYAPEGNRGLSPMWTRIAGFDWQTVLETANDETLLICQMESRQAWDNL</sequence>
<dbReference type="PANTHER" id="PTHR30502:SF0">
    <property type="entry name" value="PHOSPHOENOLPYRUVATE CARBOXYLASE FAMILY PROTEIN"/>
    <property type="match status" value="1"/>
</dbReference>
<evidence type="ECO:0000259" key="4">
    <source>
        <dbReference type="Pfam" id="PF03328"/>
    </source>
</evidence>
<name>A0A383EUN2_9ZZZZ</name>
<evidence type="ECO:0000313" key="5">
    <source>
        <dbReference type="EMBL" id="SVE60123.1"/>
    </source>
</evidence>
<dbReference type="GO" id="GO:0016832">
    <property type="term" value="F:aldehyde-lyase activity"/>
    <property type="evidence" value="ECO:0007669"/>
    <property type="project" value="TreeGrafter"/>
</dbReference>
<evidence type="ECO:0000256" key="3">
    <source>
        <dbReference type="ARBA" id="ARBA00023239"/>
    </source>
</evidence>
<organism evidence="5">
    <name type="scientific">marine metagenome</name>
    <dbReference type="NCBI Taxonomy" id="408172"/>
    <lineage>
        <taxon>unclassified sequences</taxon>
        <taxon>metagenomes</taxon>
        <taxon>ecological metagenomes</taxon>
    </lineage>
</organism>